<dbReference type="PANTHER" id="PTHR21399">
    <property type="entry name" value="CHLORIDE CONDUCTANCE REGULATORY PROTEIN ICLN"/>
    <property type="match status" value="1"/>
</dbReference>
<evidence type="ECO:0000313" key="7">
    <source>
        <dbReference type="Proteomes" id="UP001211907"/>
    </source>
</evidence>
<dbReference type="EMBL" id="JADGJH010001206">
    <property type="protein sequence ID" value="KAJ3116762.1"/>
    <property type="molecule type" value="Genomic_DNA"/>
</dbReference>
<keyword evidence="4" id="KW-0539">Nucleus</keyword>
<evidence type="ECO:0000256" key="1">
    <source>
        <dbReference type="ARBA" id="ARBA00004123"/>
    </source>
</evidence>
<evidence type="ECO:0000256" key="3">
    <source>
        <dbReference type="ARBA" id="ARBA00022490"/>
    </source>
</evidence>
<keyword evidence="7" id="KW-1185">Reference proteome</keyword>
<comment type="caution">
    <text evidence="6">The sequence shown here is derived from an EMBL/GenBank/DDBJ whole genome shotgun (WGS) entry which is preliminary data.</text>
</comment>
<dbReference type="Pfam" id="PF03517">
    <property type="entry name" value="Voldacs"/>
    <property type="match status" value="1"/>
</dbReference>
<dbReference type="GO" id="GO:0005681">
    <property type="term" value="C:spliceosomal complex"/>
    <property type="evidence" value="ECO:0007669"/>
    <property type="project" value="TreeGrafter"/>
</dbReference>
<evidence type="ECO:0000313" key="6">
    <source>
        <dbReference type="EMBL" id="KAJ3116762.1"/>
    </source>
</evidence>
<dbReference type="GO" id="GO:0005829">
    <property type="term" value="C:cytosol"/>
    <property type="evidence" value="ECO:0007669"/>
    <property type="project" value="TreeGrafter"/>
</dbReference>
<sequence length="251" mass="27714">MTILIVPKPNSAAVTETQLEATTLESRILKTVQGSVEFTPWPRRVPKPTTPEIFGLSTTSICVSESFLIINLVETQLRIDYPSIVIYAISRGGTTPEDRPCIYCQHDTGTVESNNNDNNTSSTQENEDSDDEGEDADGVFEIRLIPDDPSTLEDLYEAMATCAALHPDKNLDEMDDSDDAGDWIMTADDYQDDLAGARQAALDHLENVFVGGVRKEPDDRFEDADEGENENGGGACEESVAKRFKDEQEER</sequence>
<dbReference type="Gene3D" id="2.30.29.30">
    <property type="entry name" value="Pleckstrin-homology domain (PH domain)/Phosphotyrosine-binding domain (PTB)"/>
    <property type="match status" value="1"/>
</dbReference>
<proteinExistence type="predicted"/>
<gene>
    <name evidence="6" type="ORF">HK100_000976</name>
</gene>
<evidence type="ECO:0000256" key="2">
    <source>
        <dbReference type="ARBA" id="ARBA00004496"/>
    </source>
</evidence>
<feature type="compositionally biased region" description="Acidic residues" evidence="5">
    <location>
        <begin position="125"/>
        <end position="134"/>
    </location>
</feature>
<organism evidence="6 7">
    <name type="scientific">Physocladia obscura</name>
    <dbReference type="NCBI Taxonomy" id="109957"/>
    <lineage>
        <taxon>Eukaryota</taxon>
        <taxon>Fungi</taxon>
        <taxon>Fungi incertae sedis</taxon>
        <taxon>Chytridiomycota</taxon>
        <taxon>Chytridiomycota incertae sedis</taxon>
        <taxon>Chytridiomycetes</taxon>
        <taxon>Chytridiales</taxon>
        <taxon>Chytriomycetaceae</taxon>
        <taxon>Physocladia</taxon>
    </lineage>
</organism>
<feature type="region of interest" description="Disordered" evidence="5">
    <location>
        <begin position="213"/>
        <end position="251"/>
    </location>
</feature>
<dbReference type="GO" id="GO:0045292">
    <property type="term" value="P:mRNA cis splicing, via spliceosome"/>
    <property type="evidence" value="ECO:0007669"/>
    <property type="project" value="TreeGrafter"/>
</dbReference>
<keyword evidence="3" id="KW-0963">Cytoplasm</keyword>
<reference evidence="6" key="1">
    <citation type="submission" date="2020-05" db="EMBL/GenBank/DDBJ databases">
        <title>Phylogenomic resolution of chytrid fungi.</title>
        <authorList>
            <person name="Stajich J.E."/>
            <person name="Amses K."/>
            <person name="Simmons R."/>
            <person name="Seto K."/>
            <person name="Myers J."/>
            <person name="Bonds A."/>
            <person name="Quandt C.A."/>
            <person name="Barry K."/>
            <person name="Liu P."/>
            <person name="Grigoriev I."/>
            <person name="Longcore J.E."/>
            <person name="James T.Y."/>
        </authorList>
    </citation>
    <scope>NUCLEOTIDE SEQUENCE</scope>
    <source>
        <strain evidence="6">JEL0513</strain>
    </source>
</reference>
<dbReference type="AlphaFoldDB" id="A0AAD5XBE4"/>
<feature type="compositionally biased region" description="Basic and acidic residues" evidence="5">
    <location>
        <begin position="239"/>
        <end position="251"/>
    </location>
</feature>
<dbReference type="PANTHER" id="PTHR21399:SF0">
    <property type="entry name" value="METHYLOSOME SUBUNIT PICLN"/>
    <property type="match status" value="1"/>
</dbReference>
<evidence type="ECO:0000256" key="5">
    <source>
        <dbReference type="SAM" id="MobiDB-lite"/>
    </source>
</evidence>
<feature type="compositionally biased region" description="Low complexity" evidence="5">
    <location>
        <begin position="110"/>
        <end position="124"/>
    </location>
</feature>
<evidence type="ECO:0000256" key="4">
    <source>
        <dbReference type="ARBA" id="ARBA00023242"/>
    </source>
</evidence>
<accession>A0AAD5XBE4</accession>
<name>A0AAD5XBE4_9FUNG</name>
<dbReference type="Proteomes" id="UP001211907">
    <property type="component" value="Unassembled WGS sequence"/>
</dbReference>
<dbReference type="GO" id="GO:0034715">
    <property type="term" value="C:pICln-Sm protein complex"/>
    <property type="evidence" value="ECO:0007669"/>
    <property type="project" value="TreeGrafter"/>
</dbReference>
<feature type="region of interest" description="Disordered" evidence="5">
    <location>
        <begin position="102"/>
        <end position="134"/>
    </location>
</feature>
<protein>
    <submittedName>
        <fullName evidence="6">Uncharacterized protein</fullName>
    </submittedName>
</protein>
<feature type="compositionally biased region" description="Acidic residues" evidence="5">
    <location>
        <begin position="219"/>
        <end position="229"/>
    </location>
</feature>
<dbReference type="InterPro" id="IPR011993">
    <property type="entry name" value="PH-like_dom_sf"/>
</dbReference>
<dbReference type="GO" id="GO:0000387">
    <property type="term" value="P:spliceosomal snRNP assembly"/>
    <property type="evidence" value="ECO:0007669"/>
    <property type="project" value="TreeGrafter"/>
</dbReference>
<comment type="subcellular location">
    <subcellularLocation>
        <location evidence="2">Cytoplasm</location>
    </subcellularLocation>
    <subcellularLocation>
        <location evidence="1">Nucleus</location>
    </subcellularLocation>
</comment>
<dbReference type="InterPro" id="IPR039924">
    <property type="entry name" value="ICln/Lot5/Saf5"/>
</dbReference>